<evidence type="ECO:0000256" key="13">
    <source>
        <dbReference type="ARBA" id="ARBA00023157"/>
    </source>
</evidence>
<dbReference type="EC" id="2.7.11.1" evidence="18"/>
<keyword evidence="2" id="KW-1003">Cell membrane</keyword>
<dbReference type="PIRSF" id="PIRSF000641">
    <property type="entry name" value="SRK"/>
    <property type="match status" value="1"/>
</dbReference>
<keyword evidence="11 19" id="KW-1133">Transmembrane helix</keyword>
<evidence type="ECO:0000256" key="4">
    <source>
        <dbReference type="ARBA" id="ARBA00022679"/>
    </source>
</evidence>
<evidence type="ECO:0000256" key="9">
    <source>
        <dbReference type="ARBA" id="ARBA00022777"/>
    </source>
</evidence>
<evidence type="ECO:0000256" key="10">
    <source>
        <dbReference type="ARBA" id="ARBA00022840"/>
    </source>
</evidence>
<keyword evidence="9 18" id="KW-0418">Kinase</keyword>
<evidence type="ECO:0000313" key="23">
    <source>
        <dbReference type="Proteomes" id="UP000694886"/>
    </source>
</evidence>
<evidence type="ECO:0000256" key="1">
    <source>
        <dbReference type="ARBA" id="ARBA00004251"/>
    </source>
</evidence>
<feature type="chain" id="PRO_5044346296" description="Receptor-like serine/threonine-protein kinase" evidence="20">
    <location>
        <begin position="20"/>
        <end position="780"/>
    </location>
</feature>
<comment type="similarity">
    <text evidence="18">Belongs to the protein kinase superfamily. Ser/Thr protein kinase family.</text>
</comment>
<dbReference type="FunFam" id="3.30.200.20:FF:000727">
    <property type="entry name" value="Cysteine-rich RLK (RECEPTOR-like protein kinase) 23"/>
    <property type="match status" value="1"/>
</dbReference>
<dbReference type="PROSITE" id="PS00108">
    <property type="entry name" value="PROTEIN_KINASE_ST"/>
    <property type="match status" value="1"/>
</dbReference>
<dbReference type="CDD" id="cd14066">
    <property type="entry name" value="STKc_IRAK"/>
    <property type="match status" value="1"/>
</dbReference>
<dbReference type="PROSITE" id="PS50011">
    <property type="entry name" value="PROTEIN_KINASE_DOM"/>
    <property type="match status" value="1"/>
</dbReference>
<dbReference type="GO" id="GO:0005524">
    <property type="term" value="F:ATP binding"/>
    <property type="evidence" value="ECO:0007669"/>
    <property type="project" value="UniProtKB-KW"/>
</dbReference>
<evidence type="ECO:0000256" key="6">
    <source>
        <dbReference type="ARBA" id="ARBA00022729"/>
    </source>
</evidence>
<evidence type="ECO:0000259" key="21">
    <source>
        <dbReference type="PROSITE" id="PS50011"/>
    </source>
</evidence>
<dbReference type="InterPro" id="IPR001480">
    <property type="entry name" value="Bulb-type_lectin_dom"/>
</dbReference>
<dbReference type="KEGG" id="tcc:18585733"/>
<dbReference type="AlphaFoldDB" id="A0AB32X2Y7"/>
<evidence type="ECO:0000256" key="8">
    <source>
        <dbReference type="ARBA" id="ARBA00022741"/>
    </source>
</evidence>
<evidence type="ECO:0000256" key="19">
    <source>
        <dbReference type="SAM" id="Phobius"/>
    </source>
</evidence>
<evidence type="ECO:0000313" key="24">
    <source>
        <dbReference type="RefSeq" id="XP_017984551.1"/>
    </source>
</evidence>
<keyword evidence="12 19" id="KW-0472">Membrane</keyword>
<organism evidence="23 24">
    <name type="scientific">Theobroma cacao</name>
    <name type="common">Cacao</name>
    <name type="synonym">Cocoa</name>
    <dbReference type="NCBI Taxonomy" id="3641"/>
    <lineage>
        <taxon>Eukaryota</taxon>
        <taxon>Viridiplantae</taxon>
        <taxon>Streptophyta</taxon>
        <taxon>Embryophyta</taxon>
        <taxon>Tracheophyta</taxon>
        <taxon>Spermatophyta</taxon>
        <taxon>Magnoliopsida</taxon>
        <taxon>eudicotyledons</taxon>
        <taxon>Gunneridae</taxon>
        <taxon>Pentapetalae</taxon>
        <taxon>rosids</taxon>
        <taxon>malvids</taxon>
        <taxon>Malvales</taxon>
        <taxon>Malvaceae</taxon>
        <taxon>Byttnerioideae</taxon>
        <taxon>Theobroma</taxon>
    </lineage>
</organism>
<evidence type="ECO:0000256" key="15">
    <source>
        <dbReference type="ARBA" id="ARBA00023180"/>
    </source>
</evidence>
<evidence type="ECO:0000256" key="20">
    <source>
        <dbReference type="SAM" id="SignalP"/>
    </source>
</evidence>
<keyword evidence="6 20" id="KW-0732">Signal</keyword>
<sequence>MFSFKVLLLILACLWISDAATDTLSLGDKLNSSDHLVSKSGNVTLGFYKQEYDATWGDKGFGYYLALRYTEDTLNHPIWLANRDDPIADDSGVLIIDNTGLKITHAGGNPFLLFSLQSTAATNIKLVLEDSGNLILQDEDSNGPENRILWESFDYPTDTFLPGMKLGVSRGRNRSLTSWLTQSIPAPGAFTLEWNPVAGGLVVRLKDRVLWTTGESFENILPLDPLNMNYNFTNVSNVDEQYLYYTLLIGEYTPEDGRKNARLVLLDDGSLECESRLYLFNSGTCAGDITENGCVRWEGPKCRSNGDKYEKISIIPTHKNSINNTLLGNNSLSLNDCKDICWKDCGCLGVNEQMVLGCQFLSGPYIQGGLDATSYQIITRHRSKSKSWIWILISIAIALMITILLGILFYLRRRRRTRMEEEFLLDLMTSDRASDISELHTGNHGHNLNIYTAAFIMSATNCFSPENLLGKGGFGPVFKGTFPDGQEVAIKRLSRGSGQGLVEFKNELILIAKLQHTNLVRLLGFCVQGEEKMLVYEYMPNKSLDSFIFDESKRKLLDWNKRFSIIEGIAQGLLYLHKYSRLRIIHRDLKASNILLDENMNPKISDFGMARIYKTNEAQSNTNRIVGTYGYMSPEYAMDGIFSVKSDVYSFGVMVLEVVSGRKNTSTFHFDRPLNLVGYAWELWKHGAALELVNPTLSDSCSKPQVLRCITLGLLCVEDSPLDRPTMSDVISMLTGEMQLPLPKNPAFSTGRRIIETNVEEKEFENYSLNGLSMSVMDPR</sequence>
<dbReference type="GO" id="GO:0005886">
    <property type="term" value="C:plasma membrane"/>
    <property type="evidence" value="ECO:0007669"/>
    <property type="project" value="UniProtKB-SubCell"/>
</dbReference>
<protein>
    <recommendedName>
        <fullName evidence="18">Receptor-like serine/threonine-protein kinase</fullName>
        <ecNumber evidence="18">2.7.11.1</ecNumber>
    </recommendedName>
</protein>
<reference evidence="24" key="2">
    <citation type="submission" date="2025-08" db="UniProtKB">
        <authorList>
            <consortium name="RefSeq"/>
        </authorList>
    </citation>
    <scope>IDENTIFICATION</scope>
</reference>
<dbReference type="Gene3D" id="2.90.10.10">
    <property type="entry name" value="Bulb-type lectin domain"/>
    <property type="match status" value="1"/>
</dbReference>
<evidence type="ECO:0000256" key="11">
    <source>
        <dbReference type="ARBA" id="ARBA00022989"/>
    </source>
</evidence>
<dbReference type="InterPro" id="IPR024171">
    <property type="entry name" value="SRK-like_kinase"/>
</dbReference>
<keyword evidence="14" id="KW-0675">Receptor</keyword>
<evidence type="ECO:0000259" key="22">
    <source>
        <dbReference type="PROSITE" id="PS50927"/>
    </source>
</evidence>
<dbReference type="InterPro" id="IPR021820">
    <property type="entry name" value="S-locus_recpt_kinase_C"/>
</dbReference>
<comment type="catalytic activity">
    <reaction evidence="17 18">
        <text>L-seryl-[protein] + ATP = O-phospho-L-seryl-[protein] + ADP + H(+)</text>
        <dbReference type="Rhea" id="RHEA:17989"/>
        <dbReference type="Rhea" id="RHEA-COMP:9863"/>
        <dbReference type="Rhea" id="RHEA-COMP:11604"/>
        <dbReference type="ChEBI" id="CHEBI:15378"/>
        <dbReference type="ChEBI" id="CHEBI:29999"/>
        <dbReference type="ChEBI" id="CHEBI:30616"/>
        <dbReference type="ChEBI" id="CHEBI:83421"/>
        <dbReference type="ChEBI" id="CHEBI:456216"/>
        <dbReference type="EC" id="2.7.11.1"/>
    </reaction>
</comment>
<comment type="catalytic activity">
    <reaction evidence="16 18">
        <text>L-threonyl-[protein] + ATP = O-phospho-L-threonyl-[protein] + ADP + H(+)</text>
        <dbReference type="Rhea" id="RHEA:46608"/>
        <dbReference type="Rhea" id="RHEA-COMP:11060"/>
        <dbReference type="Rhea" id="RHEA-COMP:11605"/>
        <dbReference type="ChEBI" id="CHEBI:15378"/>
        <dbReference type="ChEBI" id="CHEBI:30013"/>
        <dbReference type="ChEBI" id="CHEBI:30616"/>
        <dbReference type="ChEBI" id="CHEBI:61977"/>
        <dbReference type="ChEBI" id="CHEBI:456216"/>
        <dbReference type="EC" id="2.7.11.1"/>
    </reaction>
</comment>
<keyword evidence="7" id="KW-0677">Repeat</keyword>
<evidence type="ECO:0000256" key="7">
    <source>
        <dbReference type="ARBA" id="ARBA00022737"/>
    </source>
</evidence>
<dbReference type="Gene3D" id="1.10.510.10">
    <property type="entry name" value="Transferase(Phosphotransferase) domain 1"/>
    <property type="match status" value="1"/>
</dbReference>
<keyword evidence="10 18" id="KW-0067">ATP-binding</keyword>
<dbReference type="Gramene" id="Tc10v2_t000280.1">
    <property type="protein sequence ID" value="Tc10v2_p000280.1"/>
    <property type="gene ID" value="Tc10v2_g000280"/>
</dbReference>
<reference evidence="23" key="1">
    <citation type="journal article" date="1997" name="Nucleic Acids Res.">
        <title>tRNAscan-SE: a program for improved detection of transfer RNA genes in genomic sequence.</title>
        <authorList>
            <person name="Lowe T.M."/>
            <person name="Eddy S.R."/>
        </authorList>
    </citation>
    <scope>NUCLEOTIDE SEQUENCE [LARGE SCALE GENOMIC DNA]</scope>
    <source>
        <strain evidence="23">r\B97-61/B2</strain>
    </source>
</reference>
<evidence type="ECO:0000256" key="3">
    <source>
        <dbReference type="ARBA" id="ARBA00022527"/>
    </source>
</evidence>
<dbReference type="SMART" id="SM00108">
    <property type="entry name" value="B_lectin"/>
    <property type="match status" value="1"/>
</dbReference>
<comment type="subcellular location">
    <subcellularLocation>
        <location evidence="1">Cell membrane</location>
        <topology evidence="1">Single-pass type I membrane protein</topology>
    </subcellularLocation>
</comment>
<dbReference type="InterPro" id="IPR001245">
    <property type="entry name" value="Ser-Thr/Tyr_kinase_cat_dom"/>
</dbReference>
<dbReference type="FunFam" id="1.10.510.10:FF:000060">
    <property type="entry name" value="G-type lectin S-receptor-like serine/threonine-protein kinase"/>
    <property type="match status" value="1"/>
</dbReference>
<dbReference type="GO" id="GO:0004674">
    <property type="term" value="F:protein serine/threonine kinase activity"/>
    <property type="evidence" value="ECO:0007669"/>
    <property type="project" value="UniProtKB-KW"/>
</dbReference>
<dbReference type="Proteomes" id="UP000694886">
    <property type="component" value="Chromosome 10"/>
</dbReference>
<dbReference type="PROSITE" id="PS50927">
    <property type="entry name" value="BULB_LECTIN"/>
    <property type="match status" value="1"/>
</dbReference>
<dbReference type="PANTHER" id="PTHR27002:SF1063">
    <property type="entry name" value="RECEPTOR-LIKE SERINE_THREONINE-PROTEIN KINASE"/>
    <property type="match status" value="1"/>
</dbReference>
<evidence type="ECO:0000256" key="17">
    <source>
        <dbReference type="ARBA" id="ARBA00048679"/>
    </source>
</evidence>
<dbReference type="InterPro" id="IPR000719">
    <property type="entry name" value="Prot_kinase_dom"/>
</dbReference>
<evidence type="ECO:0000256" key="14">
    <source>
        <dbReference type="ARBA" id="ARBA00023170"/>
    </source>
</evidence>
<proteinExistence type="inferred from homology"/>
<feature type="domain" description="Protein kinase" evidence="21">
    <location>
        <begin position="463"/>
        <end position="748"/>
    </location>
</feature>
<keyword evidence="3 18" id="KW-0723">Serine/threonine-protein kinase</keyword>
<gene>
    <name evidence="24" type="primary">LOC18585733</name>
</gene>
<feature type="domain" description="Bulb-type lectin" evidence="22">
    <location>
        <begin position="21"/>
        <end position="149"/>
    </location>
</feature>
<keyword evidence="13" id="KW-1015">Disulfide bond</keyword>
<dbReference type="InterPro" id="IPR008271">
    <property type="entry name" value="Ser/Thr_kinase_AS"/>
</dbReference>
<dbReference type="InterPro" id="IPR011009">
    <property type="entry name" value="Kinase-like_dom_sf"/>
</dbReference>
<dbReference type="Pfam" id="PF07714">
    <property type="entry name" value="PK_Tyr_Ser-Thr"/>
    <property type="match status" value="1"/>
</dbReference>
<dbReference type="Gene3D" id="3.30.200.20">
    <property type="entry name" value="Phosphorylase Kinase, domain 1"/>
    <property type="match status" value="1"/>
</dbReference>
<dbReference type="Pfam" id="PF11883">
    <property type="entry name" value="DUF3403"/>
    <property type="match status" value="1"/>
</dbReference>
<dbReference type="GeneID" id="18585733"/>
<evidence type="ECO:0000256" key="12">
    <source>
        <dbReference type="ARBA" id="ARBA00023136"/>
    </source>
</evidence>
<evidence type="ECO:0000256" key="5">
    <source>
        <dbReference type="ARBA" id="ARBA00022692"/>
    </source>
</evidence>
<dbReference type="RefSeq" id="XP_017984551.1">
    <property type="nucleotide sequence ID" value="XM_018129062.1"/>
</dbReference>
<keyword evidence="15" id="KW-0325">Glycoprotein</keyword>
<evidence type="ECO:0000256" key="18">
    <source>
        <dbReference type="PIRNR" id="PIRNR000641"/>
    </source>
</evidence>
<keyword evidence="5 19" id="KW-0812">Transmembrane</keyword>
<dbReference type="InterPro" id="IPR036426">
    <property type="entry name" value="Bulb-type_lectin_dom_sf"/>
</dbReference>
<dbReference type="SUPFAM" id="SSF51110">
    <property type="entry name" value="alpha-D-mannose-specific plant lectins"/>
    <property type="match status" value="1"/>
</dbReference>
<dbReference type="SUPFAM" id="SSF56112">
    <property type="entry name" value="Protein kinase-like (PK-like)"/>
    <property type="match status" value="1"/>
</dbReference>
<evidence type="ECO:0000256" key="2">
    <source>
        <dbReference type="ARBA" id="ARBA00022475"/>
    </source>
</evidence>
<dbReference type="SMART" id="SM00220">
    <property type="entry name" value="S_TKc"/>
    <property type="match status" value="1"/>
</dbReference>
<accession>A0AB32X2Y7</accession>
<dbReference type="PANTHER" id="PTHR27002">
    <property type="entry name" value="RECEPTOR-LIKE SERINE/THREONINE-PROTEIN KINASE SD1-8"/>
    <property type="match status" value="1"/>
</dbReference>
<dbReference type="Pfam" id="PF01453">
    <property type="entry name" value="B_lectin"/>
    <property type="match status" value="1"/>
</dbReference>
<keyword evidence="8 18" id="KW-0547">Nucleotide-binding</keyword>
<keyword evidence="4 18" id="KW-0808">Transferase</keyword>
<name>A0AB32X2Y7_THECC</name>
<feature type="signal peptide" evidence="20">
    <location>
        <begin position="1"/>
        <end position="19"/>
    </location>
</feature>
<feature type="transmembrane region" description="Helical" evidence="19">
    <location>
        <begin position="388"/>
        <end position="411"/>
    </location>
</feature>
<evidence type="ECO:0000256" key="16">
    <source>
        <dbReference type="ARBA" id="ARBA00047899"/>
    </source>
</evidence>